<sequence length="69" mass="7214">MGHLAVDVLVALECYIIGFNIEDYIVGVCILSCNGGYNGGTIIIGGSYGYEGSGLGDGEEDDEDAFEDD</sequence>
<organism evidence="1 2">
    <name type="scientific">Streblomastix strix</name>
    <dbReference type="NCBI Taxonomy" id="222440"/>
    <lineage>
        <taxon>Eukaryota</taxon>
        <taxon>Metamonada</taxon>
        <taxon>Preaxostyla</taxon>
        <taxon>Oxymonadida</taxon>
        <taxon>Streblomastigidae</taxon>
        <taxon>Streblomastix</taxon>
    </lineage>
</organism>
<gene>
    <name evidence="1" type="ORF">EZS28_003073</name>
</gene>
<protein>
    <submittedName>
        <fullName evidence="1">Uncharacterized protein</fullName>
    </submittedName>
</protein>
<comment type="caution">
    <text evidence="1">The sequence shown here is derived from an EMBL/GenBank/DDBJ whole genome shotgun (WGS) entry which is preliminary data.</text>
</comment>
<evidence type="ECO:0000313" key="2">
    <source>
        <dbReference type="Proteomes" id="UP000324800"/>
    </source>
</evidence>
<dbReference type="AlphaFoldDB" id="A0A5J4X3S0"/>
<dbReference type="EMBL" id="SNRW01000396">
    <property type="protein sequence ID" value="KAA6401396.1"/>
    <property type="molecule type" value="Genomic_DNA"/>
</dbReference>
<dbReference type="Proteomes" id="UP000324800">
    <property type="component" value="Unassembled WGS sequence"/>
</dbReference>
<name>A0A5J4X3S0_9EUKA</name>
<reference evidence="1 2" key="1">
    <citation type="submission" date="2019-03" db="EMBL/GenBank/DDBJ databases">
        <title>Single cell metagenomics reveals metabolic interactions within the superorganism composed of flagellate Streblomastix strix and complex community of Bacteroidetes bacteria on its surface.</title>
        <authorList>
            <person name="Treitli S.C."/>
            <person name="Kolisko M."/>
            <person name="Husnik F."/>
            <person name="Keeling P."/>
            <person name="Hampl V."/>
        </authorList>
    </citation>
    <scope>NUCLEOTIDE SEQUENCE [LARGE SCALE GENOMIC DNA]</scope>
    <source>
        <strain evidence="1">ST1C</strain>
    </source>
</reference>
<evidence type="ECO:0000313" key="1">
    <source>
        <dbReference type="EMBL" id="KAA6401396.1"/>
    </source>
</evidence>
<accession>A0A5J4X3S0</accession>
<proteinExistence type="predicted"/>